<name>A0ABQ7USS8_SOLTU</name>
<reference evidence="1 2" key="1">
    <citation type="journal article" date="2021" name="bioRxiv">
        <title>Chromosome-scale and haplotype-resolved genome assembly of a tetraploid potato cultivar.</title>
        <authorList>
            <person name="Sun H."/>
            <person name="Jiao W.-B."/>
            <person name="Krause K."/>
            <person name="Campoy J.A."/>
            <person name="Goel M."/>
            <person name="Folz-Donahue K."/>
            <person name="Kukat C."/>
            <person name="Huettel B."/>
            <person name="Schneeberger K."/>
        </authorList>
    </citation>
    <scope>NUCLEOTIDE SEQUENCE [LARGE SCALE GENOMIC DNA]</scope>
    <source>
        <strain evidence="1">SolTubOtavaFocal</strain>
        <tissue evidence="1">Leaves</tissue>
    </source>
</reference>
<comment type="caution">
    <text evidence="1">The sequence shown here is derived from an EMBL/GenBank/DDBJ whole genome shotgun (WGS) entry which is preliminary data.</text>
</comment>
<accession>A0ABQ7USS8</accession>
<dbReference type="Proteomes" id="UP000826656">
    <property type="component" value="Unassembled WGS sequence"/>
</dbReference>
<dbReference type="EMBL" id="JAIVGD010000018">
    <property type="protein sequence ID" value="KAH0754902.1"/>
    <property type="molecule type" value="Genomic_DNA"/>
</dbReference>
<keyword evidence="2" id="KW-1185">Reference proteome</keyword>
<sequence length="65" mass="7316">METQRRARNRKVASLGVSNKSTPARVVAGELRISCCKEVRKWVNASPVILSSFIAFTVNRRLLGW</sequence>
<evidence type="ECO:0000313" key="1">
    <source>
        <dbReference type="EMBL" id="KAH0754902.1"/>
    </source>
</evidence>
<gene>
    <name evidence="1" type="ORF">KY290_025172</name>
</gene>
<protein>
    <submittedName>
        <fullName evidence="1">Uncharacterized protein</fullName>
    </submittedName>
</protein>
<proteinExistence type="predicted"/>
<organism evidence="1 2">
    <name type="scientific">Solanum tuberosum</name>
    <name type="common">Potato</name>
    <dbReference type="NCBI Taxonomy" id="4113"/>
    <lineage>
        <taxon>Eukaryota</taxon>
        <taxon>Viridiplantae</taxon>
        <taxon>Streptophyta</taxon>
        <taxon>Embryophyta</taxon>
        <taxon>Tracheophyta</taxon>
        <taxon>Spermatophyta</taxon>
        <taxon>Magnoliopsida</taxon>
        <taxon>eudicotyledons</taxon>
        <taxon>Gunneridae</taxon>
        <taxon>Pentapetalae</taxon>
        <taxon>asterids</taxon>
        <taxon>lamiids</taxon>
        <taxon>Solanales</taxon>
        <taxon>Solanaceae</taxon>
        <taxon>Solanoideae</taxon>
        <taxon>Solaneae</taxon>
        <taxon>Solanum</taxon>
    </lineage>
</organism>
<evidence type="ECO:0000313" key="2">
    <source>
        <dbReference type="Proteomes" id="UP000826656"/>
    </source>
</evidence>